<dbReference type="InterPro" id="IPR029058">
    <property type="entry name" value="AB_hydrolase_fold"/>
</dbReference>
<protein>
    <recommendedName>
        <fullName evidence="2">Carboxylesterase type B domain-containing protein</fullName>
    </recommendedName>
</protein>
<name>A0A4V6A3I0_STECR</name>
<dbReference type="EMBL" id="AZBU02000004">
    <property type="protein sequence ID" value="TKR83115.1"/>
    <property type="molecule type" value="Genomic_DNA"/>
</dbReference>
<evidence type="ECO:0000259" key="2">
    <source>
        <dbReference type="Pfam" id="PF00135"/>
    </source>
</evidence>
<evidence type="ECO:0000313" key="3">
    <source>
        <dbReference type="EMBL" id="TKR83115.1"/>
    </source>
</evidence>
<dbReference type="InterPro" id="IPR002018">
    <property type="entry name" value="CarbesteraseB"/>
</dbReference>
<dbReference type="InterPro" id="IPR050309">
    <property type="entry name" value="Type-B_Carboxylest/Lipase"/>
</dbReference>
<dbReference type="AlphaFoldDB" id="A0A4V6A3I0"/>
<dbReference type="Proteomes" id="UP000298663">
    <property type="component" value="Unassembled WGS sequence"/>
</dbReference>
<dbReference type="Pfam" id="PF00135">
    <property type="entry name" value="COesterase"/>
    <property type="match status" value="1"/>
</dbReference>
<sequence length="232" mass="25738">MLLSSISTLILLCVIFATSQAREITTDNGPVEGKEVGGGVVFLGIPYAEPPIEAMRFRPPQKKRNWEEPLLVQDYQKACIYATVLESTEMTMDEMSENCLYLNVFTNEACIETQNCKVLVYIHGGYHGTTHFKEEVLVQNFLDDGRNIIVVTVAYRLGILGNINLVPEGDSSAARNIALLDIIEALNWVEKNIFYFGGNPLETTVLGHDTGAQNVYHLSLSPTTTTSSNKQF</sequence>
<comment type="caution">
    <text evidence="3">The sequence shown here is derived from an EMBL/GenBank/DDBJ whole genome shotgun (WGS) entry which is preliminary data.</text>
</comment>
<accession>A0A4V6A3I0</accession>
<keyword evidence="4" id="KW-1185">Reference proteome</keyword>
<reference evidence="3 4" key="1">
    <citation type="journal article" date="2015" name="Genome Biol.">
        <title>Comparative genomics of Steinernema reveals deeply conserved gene regulatory networks.</title>
        <authorList>
            <person name="Dillman A.R."/>
            <person name="Macchietto M."/>
            <person name="Porter C.F."/>
            <person name="Rogers A."/>
            <person name="Williams B."/>
            <person name="Antoshechkin I."/>
            <person name="Lee M.M."/>
            <person name="Goodwin Z."/>
            <person name="Lu X."/>
            <person name="Lewis E.E."/>
            <person name="Goodrich-Blair H."/>
            <person name="Stock S.P."/>
            <person name="Adams B.J."/>
            <person name="Sternberg P.W."/>
            <person name="Mortazavi A."/>
        </authorList>
    </citation>
    <scope>NUCLEOTIDE SEQUENCE [LARGE SCALE GENOMIC DNA]</scope>
    <source>
        <strain evidence="3 4">ALL</strain>
    </source>
</reference>
<gene>
    <name evidence="3" type="ORF">L596_016759</name>
</gene>
<dbReference type="SUPFAM" id="SSF53474">
    <property type="entry name" value="alpha/beta-Hydrolases"/>
    <property type="match status" value="1"/>
</dbReference>
<evidence type="ECO:0000256" key="1">
    <source>
        <dbReference type="SAM" id="SignalP"/>
    </source>
</evidence>
<dbReference type="OrthoDB" id="19653at2759"/>
<keyword evidence="1" id="KW-0732">Signal</keyword>
<dbReference type="STRING" id="34508.A0A4V6A3I0"/>
<dbReference type="Gene3D" id="3.40.50.1820">
    <property type="entry name" value="alpha/beta hydrolase"/>
    <property type="match status" value="1"/>
</dbReference>
<evidence type="ECO:0000313" key="4">
    <source>
        <dbReference type="Proteomes" id="UP000298663"/>
    </source>
</evidence>
<proteinExistence type="predicted"/>
<dbReference type="PANTHER" id="PTHR11559">
    <property type="entry name" value="CARBOXYLESTERASE"/>
    <property type="match status" value="1"/>
</dbReference>
<feature type="chain" id="PRO_5021015797" description="Carboxylesterase type B domain-containing protein" evidence="1">
    <location>
        <begin position="22"/>
        <end position="232"/>
    </location>
</feature>
<feature type="domain" description="Carboxylesterase type B" evidence="2">
    <location>
        <begin position="21"/>
        <end position="225"/>
    </location>
</feature>
<feature type="signal peptide" evidence="1">
    <location>
        <begin position="1"/>
        <end position="21"/>
    </location>
</feature>
<reference evidence="3 4" key="2">
    <citation type="journal article" date="2019" name="G3 (Bethesda)">
        <title>Hybrid Assembly of the Genome of the Entomopathogenic Nematode Steinernema carpocapsae Identifies the X-Chromosome.</title>
        <authorList>
            <person name="Serra L."/>
            <person name="Macchietto M."/>
            <person name="Macias-Munoz A."/>
            <person name="McGill C.J."/>
            <person name="Rodriguez I.M."/>
            <person name="Rodriguez B."/>
            <person name="Murad R."/>
            <person name="Mortazavi A."/>
        </authorList>
    </citation>
    <scope>NUCLEOTIDE SEQUENCE [LARGE SCALE GENOMIC DNA]</scope>
    <source>
        <strain evidence="3 4">ALL</strain>
    </source>
</reference>
<organism evidence="3 4">
    <name type="scientific">Steinernema carpocapsae</name>
    <name type="common">Entomopathogenic nematode</name>
    <dbReference type="NCBI Taxonomy" id="34508"/>
    <lineage>
        <taxon>Eukaryota</taxon>
        <taxon>Metazoa</taxon>
        <taxon>Ecdysozoa</taxon>
        <taxon>Nematoda</taxon>
        <taxon>Chromadorea</taxon>
        <taxon>Rhabditida</taxon>
        <taxon>Tylenchina</taxon>
        <taxon>Panagrolaimomorpha</taxon>
        <taxon>Strongyloidoidea</taxon>
        <taxon>Steinernematidae</taxon>
        <taxon>Steinernema</taxon>
    </lineage>
</organism>